<protein>
    <submittedName>
        <fullName evidence="2">Uncharacterized protein</fullName>
    </submittedName>
</protein>
<feature type="transmembrane region" description="Helical" evidence="1">
    <location>
        <begin position="16"/>
        <end position="39"/>
    </location>
</feature>
<dbReference type="PROSITE" id="PS51257">
    <property type="entry name" value="PROKAR_LIPOPROTEIN"/>
    <property type="match status" value="1"/>
</dbReference>
<dbReference type="AlphaFoldDB" id="A0A2N0NEV1"/>
<keyword evidence="1" id="KW-0472">Membrane</keyword>
<accession>A0A2N0NEV1</accession>
<name>A0A2N0NEV1_9GLOM</name>
<evidence type="ECO:0000313" key="3">
    <source>
        <dbReference type="Proteomes" id="UP000232722"/>
    </source>
</evidence>
<reference evidence="2 3" key="1">
    <citation type="submission" date="2016-04" db="EMBL/GenBank/DDBJ databases">
        <title>Genome analyses suggest a sexual origin of heterokaryosis in a supposedly ancient asexual fungus.</title>
        <authorList>
            <person name="Ropars J."/>
            <person name="Sedzielewska K."/>
            <person name="Noel J."/>
            <person name="Charron P."/>
            <person name="Farinelli L."/>
            <person name="Marton T."/>
            <person name="Kruger M."/>
            <person name="Pelin A."/>
            <person name="Brachmann A."/>
            <person name="Corradi N."/>
        </authorList>
    </citation>
    <scope>NUCLEOTIDE SEQUENCE [LARGE SCALE GENOMIC DNA]</scope>
    <source>
        <strain evidence="2 3">A5</strain>
    </source>
</reference>
<dbReference type="Proteomes" id="UP000232722">
    <property type="component" value="Unassembled WGS sequence"/>
</dbReference>
<dbReference type="EMBL" id="LLXJ01008938">
    <property type="protein sequence ID" value="PKB93107.1"/>
    <property type="molecule type" value="Genomic_DNA"/>
</dbReference>
<keyword evidence="1" id="KW-0812">Transmembrane</keyword>
<reference evidence="2 3" key="2">
    <citation type="submission" date="2017-09" db="EMBL/GenBank/DDBJ databases">
        <title>Extensive intraspecific genome diversity in a model arbuscular mycorrhizal fungus.</title>
        <authorList>
            <person name="Chen E.C."/>
            <person name="Morin E."/>
            <person name="Beaudet D."/>
            <person name="Noel J."/>
            <person name="Ndikumana S."/>
            <person name="Charron P."/>
            <person name="St-Onge C."/>
            <person name="Giorgi J."/>
            <person name="Grigoriev I.V."/>
            <person name="Roux C."/>
            <person name="Martin F.M."/>
            <person name="Corradi N."/>
        </authorList>
    </citation>
    <scope>NUCLEOTIDE SEQUENCE [LARGE SCALE GENOMIC DNA]</scope>
    <source>
        <strain evidence="2 3">A5</strain>
    </source>
</reference>
<organism evidence="2 3">
    <name type="scientific">Rhizophagus irregularis</name>
    <dbReference type="NCBI Taxonomy" id="588596"/>
    <lineage>
        <taxon>Eukaryota</taxon>
        <taxon>Fungi</taxon>
        <taxon>Fungi incertae sedis</taxon>
        <taxon>Mucoromycota</taxon>
        <taxon>Glomeromycotina</taxon>
        <taxon>Glomeromycetes</taxon>
        <taxon>Glomerales</taxon>
        <taxon>Glomeraceae</taxon>
        <taxon>Rhizophagus</taxon>
    </lineage>
</organism>
<sequence>MHCKTSRSDKFHLTKYFFIAITWYACRSYIIIFGSSLALDGSIFSTGQAYVALSRCSNWNNVDISHLDMSAFMVDPDCTKYINQ</sequence>
<keyword evidence="1" id="KW-1133">Transmembrane helix</keyword>
<comment type="caution">
    <text evidence="2">The sequence shown here is derived from an EMBL/GenBank/DDBJ whole genome shotgun (WGS) entry which is preliminary data.</text>
</comment>
<proteinExistence type="predicted"/>
<evidence type="ECO:0000313" key="2">
    <source>
        <dbReference type="EMBL" id="PKB93107.1"/>
    </source>
</evidence>
<gene>
    <name evidence="2" type="ORF">RhiirA5_442320</name>
</gene>
<evidence type="ECO:0000256" key="1">
    <source>
        <dbReference type="SAM" id="Phobius"/>
    </source>
</evidence>